<sequence>MKKSCLLPSFCFLLTVANAQQTYSNKNPQEKFYEAKEYFQKEQYSLSYPILKELQQSLRETDKINNTVVIQEVNYYTIVCELKQNEGRAEQNAVEYINLTKNNSRSQMLSYHLAEYYFRQQRFSDAVTLYEKANIANLSNEEISEMKFHQGYSYFTLQQFAQAKPLLNSIRQMKNDSNYIDANYYYGFIAFRDRNYSDALESFRVVENHPEYEAIVPYYIAQIYYVQGRKDEAVAYAEKKMKQGKSQYYDLELKQLLGHAYFEKHQYDKALPFLDDYVTRSKKVRREDIYELSYAYYQANQFSKAIDGFKQLSGSQDSLSQHAMYLLGDSYLHIGQKSNARNAFMFSAANNSNQSQREISKFNYAKLSYELGYQDEALRSLRSFLNDYPNSPYKEEAADLLVGALANTNNYRDALTLLESLKTPSVNARRLYPRILYGRATELINDGRFADAEALLDKALKDPNNAPVLPFINFWKGELAYRTNRVDDAIRYYNAYLDAGAPSNGEANAKNVKYNLGYAYYKKENYPVAQSFFEPISKNAALNADPVTQDAYVRTADAYYMNRSFTQARTMYDNVIRYSWAAEDYATFQKAMIAGINNATEKVNLMNTLIRKFPQSPLVMDGNMEIANTYLADQRYRDAIPYLNTITKATANTSLKPQAYLKLGIANYNLNNQGEAISQYRKVVNDYPNSPEAETALDNLKSIYVETGRPNEYAEVMRQAGKPLSVSAEDSLAFAAAEIQYENGNVNSALEGFNSYLNRFANGSYATNAYYFRGEIYNSRKDWKNALTNYQAVAERAPNTFAERAILQAARINFFELKNYPDAEKYFAQLKQITSSQESRLEAMRGLLRSQYQQQKWAEAVDNAKDLLAQKGSSAEDKVLANMAIGKSAQINGQYDVAISNFKSVVSLNKAALAAEARYEIANTWLMTDHLADAEKAAFEVINKSGSYDWWVTKAYILLGDIYFKQKDYFNAKATFQSVVENSLNAELKSEAQAKLQKVIEEESKNSKVSK</sequence>
<feature type="chain" id="PRO_5040818802" evidence="4">
    <location>
        <begin position="20"/>
        <end position="1011"/>
    </location>
</feature>
<feature type="repeat" description="TPR" evidence="3">
    <location>
        <begin position="767"/>
        <end position="800"/>
    </location>
</feature>
<dbReference type="InterPro" id="IPR019734">
    <property type="entry name" value="TPR_rpt"/>
</dbReference>
<keyword evidence="6" id="KW-1185">Reference proteome</keyword>
<feature type="repeat" description="TPR" evidence="3">
    <location>
        <begin position="953"/>
        <end position="986"/>
    </location>
</feature>
<evidence type="ECO:0000313" key="6">
    <source>
        <dbReference type="Proteomes" id="UP001155483"/>
    </source>
</evidence>
<keyword evidence="1" id="KW-0677">Repeat</keyword>
<dbReference type="Proteomes" id="UP001155483">
    <property type="component" value="Unassembled WGS sequence"/>
</dbReference>
<feature type="signal peptide" evidence="4">
    <location>
        <begin position="1"/>
        <end position="19"/>
    </location>
</feature>
<feature type="repeat" description="TPR" evidence="3">
    <location>
        <begin position="657"/>
        <end position="690"/>
    </location>
</feature>
<dbReference type="PANTHER" id="PTHR45586:SF1">
    <property type="entry name" value="LIPOPOLYSACCHARIDE ASSEMBLY PROTEIN B"/>
    <property type="match status" value="1"/>
</dbReference>
<reference evidence="5" key="1">
    <citation type="submission" date="2022-09" db="EMBL/GenBank/DDBJ databases">
        <authorList>
            <person name="Yuan C."/>
            <person name="Ke Z."/>
        </authorList>
    </citation>
    <scope>NUCLEOTIDE SEQUENCE</scope>
    <source>
        <strain evidence="5">LB-8</strain>
    </source>
</reference>
<comment type="caution">
    <text evidence="5">The sequence shown here is derived from an EMBL/GenBank/DDBJ whole genome shotgun (WGS) entry which is preliminary data.</text>
</comment>
<reference evidence="5" key="2">
    <citation type="submission" date="2023-04" db="EMBL/GenBank/DDBJ databases">
        <title>Paracnuella aquatica gen. nov., sp. nov., a member of the family Chitinophagaceae isolated from a hot spring.</title>
        <authorList>
            <person name="Wang C."/>
        </authorList>
    </citation>
    <scope>NUCLEOTIDE SEQUENCE</scope>
    <source>
        <strain evidence="5">LB-8</strain>
    </source>
</reference>
<protein>
    <submittedName>
        <fullName evidence="5">Tetratricopeptide repeat protein</fullName>
    </submittedName>
</protein>
<name>A0A9X2XXX1_9BACT</name>
<accession>A0A9X2XXX1</accession>
<organism evidence="5 6">
    <name type="scientific">Paraflavisolibacter caeni</name>
    <dbReference type="NCBI Taxonomy" id="2982496"/>
    <lineage>
        <taxon>Bacteria</taxon>
        <taxon>Pseudomonadati</taxon>
        <taxon>Bacteroidota</taxon>
        <taxon>Chitinophagia</taxon>
        <taxon>Chitinophagales</taxon>
        <taxon>Chitinophagaceae</taxon>
        <taxon>Paraflavisolibacter</taxon>
    </lineage>
</organism>
<dbReference type="SMART" id="SM00028">
    <property type="entry name" value="TPR"/>
    <property type="match status" value="11"/>
</dbReference>
<dbReference type="Pfam" id="PF13174">
    <property type="entry name" value="TPR_6"/>
    <property type="match status" value="2"/>
</dbReference>
<evidence type="ECO:0000256" key="4">
    <source>
        <dbReference type="SAM" id="SignalP"/>
    </source>
</evidence>
<dbReference type="EMBL" id="JAOTIF010000015">
    <property type="protein sequence ID" value="MCU7550801.1"/>
    <property type="molecule type" value="Genomic_DNA"/>
</dbReference>
<evidence type="ECO:0000256" key="3">
    <source>
        <dbReference type="PROSITE-ProRule" id="PRU00339"/>
    </source>
</evidence>
<evidence type="ECO:0000256" key="1">
    <source>
        <dbReference type="ARBA" id="ARBA00022737"/>
    </source>
</evidence>
<evidence type="ECO:0000313" key="5">
    <source>
        <dbReference type="EMBL" id="MCU7550801.1"/>
    </source>
</evidence>
<dbReference type="RefSeq" id="WP_279298238.1">
    <property type="nucleotide sequence ID" value="NZ_JAOTIF010000015.1"/>
</dbReference>
<dbReference type="PROSITE" id="PS50005">
    <property type="entry name" value="TPR"/>
    <property type="match status" value="3"/>
</dbReference>
<keyword evidence="2 3" id="KW-0802">TPR repeat</keyword>
<dbReference type="InterPro" id="IPR051012">
    <property type="entry name" value="CellSynth/LPSAsmb/PSIAsmb"/>
</dbReference>
<dbReference type="InterPro" id="IPR011990">
    <property type="entry name" value="TPR-like_helical_dom_sf"/>
</dbReference>
<proteinExistence type="predicted"/>
<dbReference type="SUPFAM" id="SSF48452">
    <property type="entry name" value="TPR-like"/>
    <property type="match status" value="4"/>
</dbReference>
<keyword evidence="4" id="KW-0732">Signal</keyword>
<evidence type="ECO:0000256" key="2">
    <source>
        <dbReference type="ARBA" id="ARBA00022803"/>
    </source>
</evidence>
<dbReference type="AlphaFoldDB" id="A0A9X2XXX1"/>
<dbReference type="PANTHER" id="PTHR45586">
    <property type="entry name" value="TPR REPEAT-CONTAINING PROTEIN PA4667"/>
    <property type="match status" value="1"/>
</dbReference>
<dbReference type="Pfam" id="PF13432">
    <property type="entry name" value="TPR_16"/>
    <property type="match status" value="5"/>
</dbReference>
<gene>
    <name evidence="5" type="ORF">OCK74_16905</name>
</gene>
<dbReference type="Gene3D" id="1.25.40.10">
    <property type="entry name" value="Tetratricopeptide repeat domain"/>
    <property type="match status" value="7"/>
</dbReference>